<comment type="caution">
    <text evidence="1">The sequence shown here is derived from an EMBL/GenBank/DDBJ whole genome shotgun (WGS) entry which is preliminary data.</text>
</comment>
<evidence type="ECO:0000313" key="1">
    <source>
        <dbReference type="EMBL" id="KAA2236954.1"/>
    </source>
</evidence>
<name>A0A5B2VDD2_9HYPH</name>
<reference evidence="1 2" key="1">
    <citation type="submission" date="2019-09" db="EMBL/GenBank/DDBJ databases">
        <title>Salinarimonas rosea gen. nov., sp. nov., a new member of the a-2 subgroup of the Proteobacteria.</title>
        <authorList>
            <person name="Liu J."/>
        </authorList>
    </citation>
    <scope>NUCLEOTIDE SEQUENCE [LARGE SCALE GENOMIC DNA]</scope>
    <source>
        <strain evidence="1 2">BN140002</strain>
    </source>
</reference>
<reference evidence="1 2" key="2">
    <citation type="submission" date="2019-09" db="EMBL/GenBank/DDBJ databases">
        <authorList>
            <person name="Jin C."/>
        </authorList>
    </citation>
    <scope>NUCLEOTIDE SEQUENCE [LARGE SCALE GENOMIC DNA]</scope>
    <source>
        <strain evidence="1 2">BN140002</strain>
    </source>
</reference>
<gene>
    <name evidence="1" type="ORF">F0L46_11825</name>
</gene>
<dbReference type="AlphaFoldDB" id="A0A5B2VDD2"/>
<dbReference type="EMBL" id="VUOA01000021">
    <property type="protein sequence ID" value="KAA2236954.1"/>
    <property type="molecule type" value="Genomic_DNA"/>
</dbReference>
<accession>A0A5B2VDD2</accession>
<proteinExistence type="predicted"/>
<evidence type="ECO:0000313" key="2">
    <source>
        <dbReference type="Proteomes" id="UP000323142"/>
    </source>
</evidence>
<dbReference type="RefSeq" id="WP_149817730.1">
    <property type="nucleotide sequence ID" value="NZ_VUOA01000021.1"/>
</dbReference>
<dbReference type="Proteomes" id="UP000323142">
    <property type="component" value="Unassembled WGS sequence"/>
</dbReference>
<sequence length="75" mass="8101">MTSSPITQSLADKALEAIKVLTEVHASLNKQQADRAALAYPNAADVSDLQARKEELERIIDGVLSLKKPVSKDAK</sequence>
<protein>
    <submittedName>
        <fullName evidence="1">Uncharacterized protein</fullName>
    </submittedName>
</protein>
<keyword evidence="2" id="KW-1185">Reference proteome</keyword>
<organism evidence="1 2">
    <name type="scientific">Salinarimonas soli</name>
    <dbReference type="NCBI Taxonomy" id="1638099"/>
    <lineage>
        <taxon>Bacteria</taxon>
        <taxon>Pseudomonadati</taxon>
        <taxon>Pseudomonadota</taxon>
        <taxon>Alphaproteobacteria</taxon>
        <taxon>Hyphomicrobiales</taxon>
        <taxon>Salinarimonadaceae</taxon>
        <taxon>Salinarimonas</taxon>
    </lineage>
</organism>